<keyword evidence="2" id="KW-1185">Reference proteome</keyword>
<dbReference type="EMBL" id="BTRK01000001">
    <property type="protein sequence ID" value="GMR30200.1"/>
    <property type="molecule type" value="Genomic_DNA"/>
</dbReference>
<organism evidence="1 2">
    <name type="scientific">Pristionchus mayeri</name>
    <dbReference type="NCBI Taxonomy" id="1317129"/>
    <lineage>
        <taxon>Eukaryota</taxon>
        <taxon>Metazoa</taxon>
        <taxon>Ecdysozoa</taxon>
        <taxon>Nematoda</taxon>
        <taxon>Chromadorea</taxon>
        <taxon>Rhabditida</taxon>
        <taxon>Rhabditina</taxon>
        <taxon>Diplogasteromorpha</taxon>
        <taxon>Diplogasteroidea</taxon>
        <taxon>Neodiplogasteridae</taxon>
        <taxon>Pristionchus</taxon>
    </lineage>
</organism>
<comment type="caution">
    <text evidence="1">The sequence shown here is derived from an EMBL/GenBank/DDBJ whole genome shotgun (WGS) entry which is preliminary data.</text>
</comment>
<protein>
    <submittedName>
        <fullName evidence="1">Uncharacterized protein</fullName>
    </submittedName>
</protein>
<reference evidence="2" key="1">
    <citation type="submission" date="2022-10" db="EMBL/GenBank/DDBJ databases">
        <title>Genome assembly of Pristionchus species.</title>
        <authorList>
            <person name="Yoshida K."/>
            <person name="Sommer R.J."/>
        </authorList>
    </citation>
    <scope>NUCLEOTIDE SEQUENCE [LARGE SCALE GENOMIC DNA]</scope>
    <source>
        <strain evidence="2">RS5460</strain>
    </source>
</reference>
<sequence>MQSSARMSPIANMSVLKVNRGKDETSCSGLMYSGDPTLCRDRVISSSKPIFLFIAVSRAHSFKRSPSKRMLLDFRSQWIISLSCRYQTALTVCLNHDLIRRFGRNERS</sequence>
<dbReference type="AlphaFoldDB" id="A0AAN5C4D5"/>
<dbReference type="Proteomes" id="UP001328107">
    <property type="component" value="Unassembled WGS sequence"/>
</dbReference>
<evidence type="ECO:0000313" key="1">
    <source>
        <dbReference type="EMBL" id="GMR30200.1"/>
    </source>
</evidence>
<evidence type="ECO:0000313" key="2">
    <source>
        <dbReference type="Proteomes" id="UP001328107"/>
    </source>
</evidence>
<name>A0AAN5C4D5_9BILA</name>
<gene>
    <name evidence="1" type="ORF">PMAYCL1PPCAC_00396</name>
</gene>
<proteinExistence type="predicted"/>
<accession>A0AAN5C4D5</accession>